<feature type="domain" description="PX" evidence="8">
    <location>
        <begin position="1443"/>
        <end position="1557"/>
    </location>
</feature>
<keyword evidence="4" id="KW-0175">Coiled coil</keyword>
<dbReference type="Proteomes" id="UP000014500">
    <property type="component" value="Unassembled WGS sequence"/>
</dbReference>
<dbReference type="GO" id="GO:0035091">
    <property type="term" value="F:phosphatidylinositol binding"/>
    <property type="evidence" value="ECO:0007669"/>
    <property type="project" value="InterPro"/>
</dbReference>
<dbReference type="Gene3D" id="3.40.850.10">
    <property type="entry name" value="Kinesin motor domain"/>
    <property type="match status" value="1"/>
</dbReference>
<dbReference type="SMART" id="SM00129">
    <property type="entry name" value="KISc"/>
    <property type="match status" value="1"/>
</dbReference>
<dbReference type="InterPro" id="IPR036871">
    <property type="entry name" value="PX_dom_sf"/>
</dbReference>
<keyword evidence="3 6" id="KW-0067">ATP-binding</keyword>
<evidence type="ECO:0008006" key="11">
    <source>
        <dbReference type="Google" id="ProtNLM"/>
    </source>
</evidence>
<organism evidence="9 10">
    <name type="scientific">Strigamia maritima</name>
    <name type="common">European centipede</name>
    <name type="synonym">Geophilus maritimus</name>
    <dbReference type="NCBI Taxonomy" id="126957"/>
    <lineage>
        <taxon>Eukaryota</taxon>
        <taxon>Metazoa</taxon>
        <taxon>Ecdysozoa</taxon>
        <taxon>Arthropoda</taxon>
        <taxon>Myriapoda</taxon>
        <taxon>Chilopoda</taxon>
        <taxon>Pleurostigmophora</taxon>
        <taxon>Geophilomorpha</taxon>
        <taxon>Linotaeniidae</taxon>
        <taxon>Strigamia</taxon>
    </lineage>
</organism>
<dbReference type="InterPro" id="IPR008984">
    <property type="entry name" value="SMAD_FHA_dom_sf"/>
</dbReference>
<dbReference type="SMART" id="SM00312">
    <property type="entry name" value="PX"/>
    <property type="match status" value="1"/>
</dbReference>
<dbReference type="PROSITE" id="PS50067">
    <property type="entry name" value="KINESIN_MOTOR_2"/>
    <property type="match status" value="1"/>
</dbReference>
<dbReference type="HOGENOM" id="CLU_245218_0_0_1"/>
<dbReference type="Pfam" id="PF00225">
    <property type="entry name" value="Kinesin"/>
    <property type="match status" value="1"/>
</dbReference>
<evidence type="ECO:0000256" key="1">
    <source>
        <dbReference type="ARBA" id="ARBA00009670"/>
    </source>
</evidence>
<proteinExistence type="inferred from homology"/>
<dbReference type="eggNOG" id="KOG1234">
    <property type="taxonomic scope" value="Eukaryota"/>
</dbReference>
<keyword evidence="2 6" id="KW-0547">Nucleotide-binding</keyword>
<dbReference type="STRING" id="126957.T1IMM0"/>
<dbReference type="InterPro" id="IPR036961">
    <property type="entry name" value="Kinesin_motor_dom_sf"/>
</dbReference>
<dbReference type="GO" id="GO:0003777">
    <property type="term" value="F:microtubule motor activity"/>
    <property type="evidence" value="ECO:0007669"/>
    <property type="project" value="InterPro"/>
</dbReference>
<dbReference type="FunFam" id="3.40.850.10:FF:000021">
    <property type="entry name" value="kinesin-like protein KIF16B isoform X1"/>
    <property type="match status" value="1"/>
</dbReference>
<keyword evidence="10" id="KW-1185">Reference proteome</keyword>
<feature type="binding site" evidence="6">
    <location>
        <begin position="718"/>
        <end position="725"/>
    </location>
    <ligand>
        <name>ATP</name>
        <dbReference type="ChEBI" id="CHEBI:30616"/>
    </ligand>
</feature>
<dbReference type="SUPFAM" id="SSF56112">
    <property type="entry name" value="Protein kinase-like (PK-like)"/>
    <property type="match status" value="1"/>
</dbReference>
<comment type="similarity">
    <text evidence="1">Belongs to the protein kinase superfamily. ADCK protein kinase family.</text>
</comment>
<protein>
    <recommendedName>
        <fullName evidence="11">Kinesin motor domain-containing protein</fullName>
    </recommendedName>
</protein>
<reference evidence="10" key="1">
    <citation type="submission" date="2011-05" db="EMBL/GenBank/DDBJ databases">
        <authorList>
            <person name="Richards S.R."/>
            <person name="Qu J."/>
            <person name="Jiang H."/>
            <person name="Jhangiani S.N."/>
            <person name="Agravi P."/>
            <person name="Goodspeed R."/>
            <person name="Gross S."/>
            <person name="Mandapat C."/>
            <person name="Jackson L."/>
            <person name="Mathew T."/>
            <person name="Pu L."/>
            <person name="Thornton R."/>
            <person name="Saada N."/>
            <person name="Wilczek-Boney K.B."/>
            <person name="Lee S."/>
            <person name="Kovar C."/>
            <person name="Wu Y."/>
            <person name="Scherer S.E."/>
            <person name="Worley K.C."/>
            <person name="Muzny D.M."/>
            <person name="Gibbs R."/>
        </authorList>
    </citation>
    <scope>NUCLEOTIDE SEQUENCE</scope>
    <source>
        <strain evidence="10">Brora</strain>
    </source>
</reference>
<name>T1IMM0_STRMM</name>
<dbReference type="InterPro" id="IPR019821">
    <property type="entry name" value="Kinesin_motor_CS"/>
</dbReference>
<dbReference type="EnsemblMetazoa" id="SMAR002229-RA">
    <property type="protein sequence ID" value="SMAR002229-PA"/>
    <property type="gene ID" value="SMAR002229"/>
</dbReference>
<feature type="domain" description="Kinesin motor" evidence="7">
    <location>
        <begin position="625"/>
        <end position="963"/>
    </location>
</feature>
<dbReference type="InterPro" id="IPR011009">
    <property type="entry name" value="Kinase-like_dom_sf"/>
</dbReference>
<evidence type="ECO:0000256" key="3">
    <source>
        <dbReference type="ARBA" id="ARBA00022840"/>
    </source>
</evidence>
<dbReference type="PROSITE" id="PS00411">
    <property type="entry name" value="KINESIN_MOTOR_1"/>
    <property type="match status" value="1"/>
</dbReference>
<dbReference type="GO" id="GO:0008017">
    <property type="term" value="F:microtubule binding"/>
    <property type="evidence" value="ECO:0007669"/>
    <property type="project" value="InterPro"/>
</dbReference>
<dbReference type="GO" id="GO:0005524">
    <property type="term" value="F:ATP binding"/>
    <property type="evidence" value="ECO:0007669"/>
    <property type="project" value="UniProtKB-UniRule"/>
</dbReference>
<sequence length="1578" mass="179536">MVKLPGNELEKMLRGLGLVGQAIVKENRKQIQIAWKNSSLRPDLRKITENADRLTIEDYQEKVMKNVSETMMRSSMVYEGLKQFSTFVFQNARVSGMLNDSINRDATSTSGNNLDIESDILMEKQRETKKVEENEKIIRNKPIIDERKHQNELKTPKMVKIDVKKREEVKNTVKAIKFQSHQSLNEHAKESKVPSSRVGRLLSYGGLVAGLGLGAAAELTRRTLGYSEHKTKKANDFTTFLTEANAERIVNTLCRLRGAALKLGQMLSIQDNEMINPQLQKVFERVRQSADFMPKSQIEKVFKEEFGSDWREKVDKFEMKPFAAASIGQVHLATLKDGREVAVKIQYPGIAESVNSDISYLMSMMKYWNFLPQGLFVDNIVTVARRELGWEVDYEREAKCAKRYRSLLEDNPEFNVPKVIDELSTKQIFTSELVLGLPLDKCVELDQETRNFIAHSILRLCLKELYEFRFMQTDPNWSNFYYNPETKQLSLLDFGACRDFKKSFVDKYIRIIKGAADRDRKAVIHYSKEAKFLSGLETKVMESAHVDAVMILGEAFSQPISFNFATQDTTKRIQKILPIMLQHRLVAPPEESYSLHRKMAGLDQWRPSKSPFEFGRLTTGEMIDNSSIISLEREMGAEKIVDMDGKTTIITNNKITQSIQEGDSGRDREKAFCFDYSYWSFDNKDKNFISQEKVFNDLGTDVVHNAFEGYNACVFAYGQTGSGKTYTMMGDESSKGLIPRICQNLFERMEIHRGQTTYKTEVCYLEIYNEKVKDLLRPNFDSTKLRVREHPQLGPYVEGLSQHSVMDYNDINQLIETGNSFRTTASTKMNEDSSRSHAILTLTFVQATFSHDMPRETVSKINLVDLAGSERVDSSGAKGQRLVEGAHINKSLVTLGLVISNLAAQLKNRNVFIPYRNSVLTWLLKDSLGGNSKTIMIATISPADVNYHETLSTLRYAHTAKNIVNKPTINEDPNVRVIRELRAEIARLKSLLSTNKNGNSSIINELQANEEKVKLLTEKWAERWGETKSILEEQKTLALRKSGLGVILDSDRPHLVGIDDSLYSSGMTFYPLKEGETILGGETTSPQPDIVLTDDTSGSVCTIRLNGNEAVLYPMDISCCIDGLLVEEPEVLQHSCVIRIGRNIFRYNAPAEAAIMRESGIAESRRSRMSRLSFLSQSTPNLALKQSVSRLNLDEKKWLDKGISIQDLPQEISHLGDFISKHRNRTNQLNIQKRNAYDSKNVLNSPGKLMKSMDQIVQTETKLVKPEVLNQCDFACGDTSPKFSPRYTFSSPRQSEVALTLSEAFRNYHASISSEGADQTDELMSQLANMRQILEQSDKDLRSNSNCDIKNKLQQAQHIRDQFDLLQSKLNSVSCDALSPISNYSNVFSPTGCRSAFEYPNLSTVSLADYVMGGSEPNRENSLSSASSQFSFCIDKDDILSEHEMSVIIASFLIRGSGSSVHYEYEIQMTVKNESWTIYRRYNRFRELHYYMKQKYGNHIVKGLRIPSRWFWSRISDSSAERTRQQLEVYLNELLARCLSRKECHLYAYADCLSRDLLCKYIPFFLKGEFEGSKFTAG</sequence>
<accession>T1IMM0</accession>
<dbReference type="Pfam" id="PF00787">
    <property type="entry name" value="PX"/>
    <property type="match status" value="1"/>
</dbReference>
<dbReference type="PANTHER" id="PTHR47117:SF6">
    <property type="entry name" value="KINESIN-LIKE PROTEIN KIF16B"/>
    <property type="match status" value="1"/>
</dbReference>
<evidence type="ECO:0000313" key="9">
    <source>
        <dbReference type="EnsemblMetazoa" id="SMAR002229-PA"/>
    </source>
</evidence>
<evidence type="ECO:0000256" key="2">
    <source>
        <dbReference type="ARBA" id="ARBA00022741"/>
    </source>
</evidence>
<dbReference type="InterPro" id="IPR034646">
    <property type="entry name" value="ADCK3_dom"/>
</dbReference>
<reference evidence="9" key="2">
    <citation type="submission" date="2015-02" db="UniProtKB">
        <authorList>
            <consortium name="EnsemblMetazoa"/>
        </authorList>
    </citation>
    <scope>IDENTIFICATION</scope>
</reference>
<dbReference type="eggNOG" id="KOG0245">
    <property type="taxonomic scope" value="Eukaryota"/>
</dbReference>
<evidence type="ECO:0000256" key="5">
    <source>
        <dbReference type="ARBA" id="ARBA00023175"/>
    </source>
</evidence>
<evidence type="ECO:0000256" key="6">
    <source>
        <dbReference type="PROSITE-ProRule" id="PRU00283"/>
    </source>
</evidence>
<dbReference type="GO" id="GO:0007018">
    <property type="term" value="P:microtubule-based movement"/>
    <property type="evidence" value="ECO:0007669"/>
    <property type="project" value="InterPro"/>
</dbReference>
<dbReference type="PRINTS" id="PR00380">
    <property type="entry name" value="KINESINHEAVY"/>
</dbReference>
<dbReference type="SUPFAM" id="SSF49879">
    <property type="entry name" value="SMAD/FHA domain"/>
    <property type="match status" value="1"/>
</dbReference>
<dbReference type="Gene3D" id="2.60.200.20">
    <property type="match status" value="1"/>
</dbReference>
<keyword evidence="5 6" id="KW-0505">Motor protein</keyword>
<evidence type="ECO:0000256" key="4">
    <source>
        <dbReference type="ARBA" id="ARBA00023054"/>
    </source>
</evidence>
<dbReference type="InterPro" id="IPR001752">
    <property type="entry name" value="Kinesin_motor_dom"/>
</dbReference>
<dbReference type="EMBL" id="JH431071">
    <property type="status" value="NOT_ANNOTATED_CDS"/>
    <property type="molecule type" value="Genomic_DNA"/>
</dbReference>
<dbReference type="SUPFAM" id="SSF64268">
    <property type="entry name" value="PX domain"/>
    <property type="match status" value="1"/>
</dbReference>
<dbReference type="PROSITE" id="PS50195">
    <property type="entry name" value="PX"/>
    <property type="match status" value="1"/>
</dbReference>
<evidence type="ECO:0000259" key="8">
    <source>
        <dbReference type="PROSITE" id="PS50195"/>
    </source>
</evidence>
<dbReference type="InterPro" id="IPR027417">
    <property type="entry name" value="P-loop_NTPase"/>
</dbReference>
<evidence type="ECO:0000259" key="7">
    <source>
        <dbReference type="PROSITE" id="PS50067"/>
    </source>
</evidence>
<dbReference type="PANTHER" id="PTHR47117">
    <property type="entry name" value="STAR-RELATED LIPID TRANSFER PROTEIN 9"/>
    <property type="match status" value="1"/>
</dbReference>
<evidence type="ECO:0000313" key="10">
    <source>
        <dbReference type="Proteomes" id="UP000014500"/>
    </source>
</evidence>
<dbReference type="SUPFAM" id="SSF52540">
    <property type="entry name" value="P-loop containing nucleoside triphosphate hydrolases"/>
    <property type="match status" value="1"/>
</dbReference>
<dbReference type="Gene3D" id="3.30.1520.10">
    <property type="entry name" value="Phox-like domain"/>
    <property type="match status" value="1"/>
</dbReference>
<dbReference type="eggNOG" id="KOG2101">
    <property type="taxonomic scope" value="Eukaryota"/>
</dbReference>
<dbReference type="CDD" id="cd13970">
    <property type="entry name" value="ABC1_ADCK3"/>
    <property type="match status" value="1"/>
</dbReference>
<comment type="similarity">
    <text evidence="6">Belongs to the TRAFAC class myosin-kinesin ATPase superfamily. Kinesin family.</text>
</comment>
<dbReference type="InterPro" id="IPR004147">
    <property type="entry name" value="ABC1_dom"/>
</dbReference>
<dbReference type="InterPro" id="IPR001683">
    <property type="entry name" value="PX_dom"/>
</dbReference>
<dbReference type="Pfam" id="PF03109">
    <property type="entry name" value="ABC1"/>
    <property type="match status" value="1"/>
</dbReference>